<feature type="binding site" evidence="4">
    <location>
        <position position="396"/>
    </location>
    <ligand>
        <name>Zn(2+)</name>
        <dbReference type="ChEBI" id="CHEBI:29105"/>
        <note>catalytic</note>
    </ligand>
</feature>
<evidence type="ECO:0000256" key="3">
    <source>
        <dbReference type="ARBA" id="ARBA00022685"/>
    </source>
</evidence>
<keyword evidence="6" id="KW-1133">Transmembrane helix</keyword>
<dbReference type="SMART" id="SM00050">
    <property type="entry name" value="DISIN"/>
    <property type="match status" value="1"/>
</dbReference>
<accession>F6Y9D9</accession>
<feature type="binding site" evidence="4">
    <location>
        <position position="406"/>
    </location>
    <ligand>
        <name>Zn(2+)</name>
        <dbReference type="ChEBI" id="CHEBI:29105"/>
        <note>catalytic</note>
    </ligand>
</feature>
<feature type="transmembrane region" description="Helical" evidence="6">
    <location>
        <begin position="693"/>
        <end position="715"/>
    </location>
</feature>
<evidence type="ECO:0000256" key="4">
    <source>
        <dbReference type="PROSITE-ProRule" id="PRU00276"/>
    </source>
</evidence>
<dbReference type="GO" id="GO:0046872">
    <property type="term" value="F:metal ion binding"/>
    <property type="evidence" value="ECO:0007669"/>
    <property type="project" value="UniProtKB-KW"/>
</dbReference>
<feature type="domain" description="Peptidase M12B" evidence="9">
    <location>
        <begin position="231"/>
        <end position="469"/>
    </location>
</feature>
<proteinExistence type="predicted"/>
<dbReference type="EC" id="3.4.24.81" evidence="2"/>
<dbReference type="GO" id="GO:0005886">
    <property type="term" value="C:plasma membrane"/>
    <property type="evidence" value="ECO:0000318"/>
    <property type="project" value="GO_Central"/>
</dbReference>
<feature type="binding site" evidence="4">
    <location>
        <position position="400"/>
    </location>
    <ligand>
        <name>Zn(2+)</name>
        <dbReference type="ChEBI" id="CHEBI:29105"/>
        <note>catalytic</note>
    </ligand>
</feature>
<keyword evidence="3" id="KW-0165">Cleavage on pair of basic residues</keyword>
<feature type="compositionally biased region" description="Basic residues" evidence="5">
    <location>
        <begin position="738"/>
        <end position="754"/>
    </location>
</feature>
<keyword evidence="7" id="KW-0732">Signal</keyword>
<feature type="domain" description="Disintegrin" evidence="8">
    <location>
        <begin position="469"/>
        <end position="569"/>
    </location>
</feature>
<dbReference type="InterPro" id="IPR001590">
    <property type="entry name" value="Peptidase_M12B"/>
</dbReference>
<dbReference type="InterPro" id="IPR051489">
    <property type="entry name" value="ADAM_Metalloproteinase"/>
</dbReference>
<dbReference type="Gene3D" id="3.40.390.10">
    <property type="entry name" value="Collagenase (Catalytic Domain)"/>
    <property type="match status" value="1"/>
</dbReference>
<comment type="catalytic activity">
    <reaction evidence="1">
        <text>Endopeptidase of broad specificity.</text>
        <dbReference type="EC" id="3.4.24.81"/>
    </reaction>
</comment>
<dbReference type="PANTHER" id="PTHR45702:SF2">
    <property type="entry name" value="KUZBANIAN, ISOFORM A"/>
    <property type="match status" value="1"/>
</dbReference>
<dbReference type="Pfam" id="PF13574">
    <property type="entry name" value="Reprolysin_2"/>
    <property type="match status" value="1"/>
</dbReference>
<name>F6Y9D9_CIOIN</name>
<dbReference type="Gene3D" id="4.10.70.10">
    <property type="entry name" value="Disintegrin domain"/>
    <property type="match status" value="1"/>
</dbReference>
<dbReference type="FunCoup" id="F6Y9D9">
    <property type="interactions" value="739"/>
</dbReference>
<dbReference type="GO" id="GO:0004222">
    <property type="term" value="F:metalloendopeptidase activity"/>
    <property type="evidence" value="ECO:0000318"/>
    <property type="project" value="GO_Central"/>
</dbReference>
<comment type="caution">
    <text evidence="4">Lacks conserved residue(s) required for the propagation of feature annotation.</text>
</comment>
<keyword evidence="4" id="KW-0479">Metal-binding</keyword>
<dbReference type="PROSITE" id="PS50214">
    <property type="entry name" value="DISINTEGRIN_2"/>
    <property type="match status" value="1"/>
</dbReference>
<dbReference type="InterPro" id="IPR036436">
    <property type="entry name" value="Disintegrin_dom_sf"/>
</dbReference>
<evidence type="ECO:0000313" key="10">
    <source>
        <dbReference type="Ensembl" id="ENSCINP00000019328.3"/>
    </source>
</evidence>
<dbReference type="PANTHER" id="PTHR45702">
    <property type="entry name" value="ADAM10/ADAM17 METALLOPEPTIDASE FAMILY MEMBER"/>
    <property type="match status" value="1"/>
</dbReference>
<keyword evidence="6" id="KW-0812">Transmembrane</keyword>
<keyword evidence="11" id="KW-1185">Reference proteome</keyword>
<dbReference type="GO" id="GO:0007219">
    <property type="term" value="P:Notch signaling pathway"/>
    <property type="evidence" value="ECO:0000318"/>
    <property type="project" value="GO_Central"/>
</dbReference>
<evidence type="ECO:0000256" key="6">
    <source>
        <dbReference type="SAM" id="Phobius"/>
    </source>
</evidence>
<reference evidence="10" key="4">
    <citation type="submission" date="2025-09" db="UniProtKB">
        <authorList>
            <consortium name="Ensembl"/>
        </authorList>
    </citation>
    <scope>IDENTIFICATION</scope>
</reference>
<dbReference type="GeneTree" id="ENSGT00940000167746"/>
<dbReference type="InterPro" id="IPR024079">
    <property type="entry name" value="MetalloPept_cat_dom_sf"/>
</dbReference>
<evidence type="ECO:0000259" key="9">
    <source>
        <dbReference type="PROSITE" id="PS50215"/>
    </source>
</evidence>
<feature type="region of interest" description="Disordered" evidence="5">
    <location>
        <begin position="723"/>
        <end position="768"/>
    </location>
</feature>
<dbReference type="HOGENOM" id="CLU_004602_0_0_1"/>
<dbReference type="SUPFAM" id="SSF57552">
    <property type="entry name" value="Blood coagulation inhibitor (disintegrin)"/>
    <property type="match status" value="1"/>
</dbReference>
<dbReference type="SUPFAM" id="SSF55486">
    <property type="entry name" value="Metalloproteases ('zincins'), catalytic domain"/>
    <property type="match status" value="1"/>
</dbReference>
<keyword evidence="6" id="KW-0472">Membrane</keyword>
<dbReference type="InterPro" id="IPR049038">
    <property type="entry name" value="ADAM10_Cys-rich"/>
</dbReference>
<feature type="chain" id="PRO_5003345798" description="ADAM10 endopeptidase" evidence="7">
    <location>
        <begin position="18"/>
        <end position="768"/>
    </location>
</feature>
<dbReference type="STRING" id="7719.ENSCINP00000019328"/>
<keyword evidence="4" id="KW-0862">Zinc</keyword>
<dbReference type="OMA" id="MAVFIRC"/>
<evidence type="ECO:0000259" key="8">
    <source>
        <dbReference type="PROSITE" id="PS50214"/>
    </source>
</evidence>
<feature type="active site" evidence="4">
    <location>
        <position position="397"/>
    </location>
</feature>
<evidence type="ECO:0000256" key="5">
    <source>
        <dbReference type="SAM" id="MobiDB-lite"/>
    </source>
</evidence>
<dbReference type="Pfam" id="PF21299">
    <property type="entry name" value="ADAM10_Cys-rich"/>
    <property type="match status" value="1"/>
</dbReference>
<evidence type="ECO:0000313" key="11">
    <source>
        <dbReference type="Proteomes" id="UP000008144"/>
    </source>
</evidence>
<evidence type="ECO:0000256" key="7">
    <source>
        <dbReference type="SAM" id="SignalP"/>
    </source>
</evidence>
<organism evidence="10 11">
    <name type="scientific">Ciona intestinalis</name>
    <name type="common">Transparent sea squirt</name>
    <name type="synonym">Ascidia intestinalis</name>
    <dbReference type="NCBI Taxonomy" id="7719"/>
    <lineage>
        <taxon>Eukaryota</taxon>
        <taxon>Metazoa</taxon>
        <taxon>Chordata</taxon>
        <taxon>Tunicata</taxon>
        <taxon>Ascidiacea</taxon>
        <taxon>Phlebobranchia</taxon>
        <taxon>Cionidae</taxon>
        <taxon>Ciona</taxon>
    </lineage>
</organism>
<dbReference type="Ensembl" id="ENSCINT00000019328.3">
    <property type="protein sequence ID" value="ENSCINP00000019328.3"/>
    <property type="gene ID" value="ENSCING00000009495.3"/>
</dbReference>
<dbReference type="Proteomes" id="UP000008144">
    <property type="component" value="Chromosome 3"/>
</dbReference>
<dbReference type="InParanoid" id="F6Y9D9"/>
<evidence type="ECO:0000256" key="2">
    <source>
        <dbReference type="ARBA" id="ARBA00012332"/>
    </source>
</evidence>
<reference evidence="10" key="3">
    <citation type="submission" date="2025-08" db="UniProtKB">
        <authorList>
            <consortium name="Ensembl"/>
        </authorList>
    </citation>
    <scope>IDENTIFICATION</scope>
</reference>
<feature type="signal peptide" evidence="7">
    <location>
        <begin position="1"/>
        <end position="17"/>
    </location>
</feature>
<reference evidence="10" key="2">
    <citation type="journal article" date="2008" name="Genome Biol.">
        <title>Improved genome assembly and evidence-based global gene model set for the chordate Ciona intestinalis: new insight into intron and operon populations.</title>
        <authorList>
            <person name="Satou Y."/>
            <person name="Mineta K."/>
            <person name="Ogasawara M."/>
            <person name="Sasakura Y."/>
            <person name="Shoguchi E."/>
            <person name="Ueno K."/>
            <person name="Yamada L."/>
            <person name="Matsumoto J."/>
            <person name="Wasserscheid J."/>
            <person name="Dewar K."/>
            <person name="Wiley G.B."/>
            <person name="Macmil S.L."/>
            <person name="Roe B.A."/>
            <person name="Zeller R.W."/>
            <person name="Hastings K.E."/>
            <person name="Lemaire P."/>
            <person name="Lindquist E."/>
            <person name="Endo T."/>
            <person name="Hotta K."/>
            <person name="Inaba K."/>
        </authorList>
    </citation>
    <scope>NUCLEOTIDE SEQUENCE [LARGE SCALE GENOMIC DNA]</scope>
    <source>
        <strain evidence="10">wild type</strain>
    </source>
</reference>
<sequence>AVLSIILFLCLQGKIISISGELVTSMSKHVSYFEHLKYDVKNLAYQHERTRRSVSSSTKPVKLKFQAHGRNFDIHLHQDRTIFRPNLIIVDENNDKVDVNVSHVYHGVLYGQRESYVHGSIISGIFRGVIHEPNVGKFYVEETHQFFGGSQGQSPVAGYNGHSVIYHENDVIHPKKHSHHHCGASQPKVADWMKSYQNSSISEVYILPNKGNDDPVVTRHRRRRAVDPTKTTCLLYIQTDHILYEEYNSRDVIVSKIAEHVKAVNQIYTRTLFTTSTNERIRDINFMVQRIRINRTSAADDPFKSRNIGVEKFLDIASLANHNDYCLAYVFTNRDFDNGVLGLAWVGSPTGTSGGICEKYRTYTDRSAKSLNTGIVTFKNYGTVMPAVVTHITFAHELGHNFGSPHDGGVECTPGESPSIQTKKQGNFIMYARATSGKEPNNDVFSGCSIRNMSRVLEAKMSCFVSSDTPRCGNNLIDEGEDCDCGYSDTCADIGDVCCTPADDENNVERRCKLKAGKSCSITQGPCCNGTTCEAKNSNYRCSEETQCQLAQVCKYPKAVCPNATAKREAEICNHGTQICVQGTCSGSICAKHGLEKCECEIPPGSKNRTLLCHTCCKLPGNSSTCKSTGEYAQFNYSVIHVLPGSACENYNGYCDVFSKCRKVDADGPLSRLKKAIFNPALYNTIRNWIVEYWWAVMLMGLALVLLMAGFIKLCSVHTPSNNPRLPKHKQLPGAGTLRRRQNQRQVQQRRRRQQQQSSRDSYPMTHH</sequence>
<evidence type="ECO:0000256" key="1">
    <source>
        <dbReference type="ARBA" id="ARBA00001809"/>
    </source>
</evidence>
<reference evidence="11" key="1">
    <citation type="journal article" date="2002" name="Science">
        <title>The draft genome of Ciona intestinalis: insights into chordate and vertebrate origins.</title>
        <authorList>
            <person name="Dehal P."/>
            <person name="Satou Y."/>
            <person name="Campbell R.K."/>
            <person name="Chapman J."/>
            <person name="Degnan B."/>
            <person name="De Tomaso A."/>
            <person name="Davidson B."/>
            <person name="Di Gregorio A."/>
            <person name="Gelpke M."/>
            <person name="Goodstein D.M."/>
            <person name="Harafuji N."/>
            <person name="Hastings K.E."/>
            <person name="Ho I."/>
            <person name="Hotta K."/>
            <person name="Huang W."/>
            <person name="Kawashima T."/>
            <person name="Lemaire P."/>
            <person name="Martinez D."/>
            <person name="Meinertzhagen I.A."/>
            <person name="Necula S."/>
            <person name="Nonaka M."/>
            <person name="Putnam N."/>
            <person name="Rash S."/>
            <person name="Saiga H."/>
            <person name="Satake M."/>
            <person name="Terry A."/>
            <person name="Yamada L."/>
            <person name="Wang H.G."/>
            <person name="Awazu S."/>
            <person name="Azumi K."/>
            <person name="Boore J."/>
            <person name="Branno M."/>
            <person name="Chin-Bow S."/>
            <person name="DeSantis R."/>
            <person name="Doyle S."/>
            <person name="Francino P."/>
            <person name="Keys D.N."/>
            <person name="Haga S."/>
            <person name="Hayashi H."/>
            <person name="Hino K."/>
            <person name="Imai K.S."/>
            <person name="Inaba K."/>
            <person name="Kano S."/>
            <person name="Kobayashi K."/>
            <person name="Kobayashi M."/>
            <person name="Lee B.I."/>
            <person name="Makabe K.W."/>
            <person name="Manohar C."/>
            <person name="Matassi G."/>
            <person name="Medina M."/>
            <person name="Mochizuki Y."/>
            <person name="Mount S."/>
            <person name="Morishita T."/>
            <person name="Miura S."/>
            <person name="Nakayama A."/>
            <person name="Nishizaka S."/>
            <person name="Nomoto H."/>
            <person name="Ohta F."/>
            <person name="Oishi K."/>
            <person name="Rigoutsos I."/>
            <person name="Sano M."/>
            <person name="Sasaki A."/>
            <person name="Sasakura Y."/>
            <person name="Shoguchi E."/>
            <person name="Shin-i T."/>
            <person name="Spagnuolo A."/>
            <person name="Stainier D."/>
            <person name="Suzuki M.M."/>
            <person name="Tassy O."/>
            <person name="Takatori N."/>
            <person name="Tokuoka M."/>
            <person name="Yagi K."/>
            <person name="Yoshizaki F."/>
            <person name="Wada S."/>
            <person name="Zhang C."/>
            <person name="Hyatt P.D."/>
            <person name="Larimer F."/>
            <person name="Detter C."/>
            <person name="Doggett N."/>
            <person name="Glavina T."/>
            <person name="Hawkins T."/>
            <person name="Richardson P."/>
            <person name="Lucas S."/>
            <person name="Kohara Y."/>
            <person name="Levine M."/>
            <person name="Satoh N."/>
            <person name="Rokhsar D.S."/>
        </authorList>
    </citation>
    <scope>NUCLEOTIDE SEQUENCE [LARGE SCALE GENOMIC DNA]</scope>
</reference>
<dbReference type="GO" id="GO:0006509">
    <property type="term" value="P:membrane protein ectodomain proteolysis"/>
    <property type="evidence" value="ECO:0000318"/>
    <property type="project" value="GO_Central"/>
</dbReference>
<dbReference type="AlphaFoldDB" id="F6Y9D9"/>
<dbReference type="EMBL" id="EAAA01001679">
    <property type="status" value="NOT_ANNOTATED_CDS"/>
    <property type="molecule type" value="Genomic_DNA"/>
</dbReference>
<dbReference type="InterPro" id="IPR001762">
    <property type="entry name" value="Disintegrin_dom"/>
</dbReference>
<dbReference type="PROSITE" id="PS50215">
    <property type="entry name" value="ADAM_MEPRO"/>
    <property type="match status" value="1"/>
</dbReference>
<protein>
    <recommendedName>
        <fullName evidence="2">ADAM10 endopeptidase</fullName>
        <ecNumber evidence="2">3.4.24.81</ecNumber>
    </recommendedName>
</protein>